<dbReference type="AlphaFoldDB" id="A0A0R1RX48"/>
<dbReference type="GO" id="GO:0043190">
    <property type="term" value="C:ATP-binding cassette (ABC) transporter complex"/>
    <property type="evidence" value="ECO:0007669"/>
    <property type="project" value="InterPro"/>
</dbReference>
<evidence type="ECO:0000259" key="6">
    <source>
        <dbReference type="Pfam" id="PF00496"/>
    </source>
</evidence>
<dbReference type="Gene3D" id="3.10.105.10">
    <property type="entry name" value="Dipeptide-binding Protein, Domain 3"/>
    <property type="match status" value="1"/>
</dbReference>
<dbReference type="GO" id="GO:0030313">
    <property type="term" value="C:cell envelope"/>
    <property type="evidence" value="ECO:0007669"/>
    <property type="project" value="UniProtKB-SubCell"/>
</dbReference>
<dbReference type="FunFam" id="3.90.76.10:FF:000001">
    <property type="entry name" value="Oligopeptide ABC transporter substrate-binding protein"/>
    <property type="match status" value="1"/>
</dbReference>
<dbReference type="eggNOG" id="COG4166">
    <property type="taxonomic scope" value="Bacteria"/>
</dbReference>
<dbReference type="PIRSF" id="PIRSF002741">
    <property type="entry name" value="MppA"/>
    <property type="match status" value="1"/>
</dbReference>
<dbReference type="EMBL" id="AZEX01000015">
    <property type="protein sequence ID" value="KRL61623.1"/>
    <property type="molecule type" value="Genomic_DNA"/>
</dbReference>
<protein>
    <submittedName>
        <fullName evidence="7">Bacterial extracellular solute-binding s, 5 Middle family protein</fullName>
    </submittedName>
</protein>
<gene>
    <name evidence="7" type="ORF">FC69_GL000592</name>
</gene>
<dbReference type="InterPro" id="IPR030678">
    <property type="entry name" value="Peptide/Ni-bd"/>
</dbReference>
<keyword evidence="5" id="KW-0571">Peptide transport</keyword>
<dbReference type="GO" id="GO:1904680">
    <property type="term" value="F:peptide transmembrane transporter activity"/>
    <property type="evidence" value="ECO:0007669"/>
    <property type="project" value="TreeGrafter"/>
</dbReference>
<comment type="subcellular location">
    <subcellularLocation>
        <location evidence="1">Cell envelope</location>
    </subcellularLocation>
</comment>
<dbReference type="RefSeq" id="WP_056950093.1">
    <property type="nucleotide sequence ID" value="NZ_AZEX01000015.1"/>
</dbReference>
<dbReference type="SUPFAM" id="SSF53850">
    <property type="entry name" value="Periplasmic binding protein-like II"/>
    <property type="match status" value="1"/>
</dbReference>
<accession>A0A0R1RX48</accession>
<dbReference type="PATRIC" id="fig|1423747.3.peg.605"/>
<dbReference type="InterPro" id="IPR039424">
    <property type="entry name" value="SBP_5"/>
</dbReference>
<evidence type="ECO:0000256" key="1">
    <source>
        <dbReference type="ARBA" id="ARBA00004196"/>
    </source>
</evidence>
<evidence type="ECO:0000256" key="3">
    <source>
        <dbReference type="ARBA" id="ARBA00022448"/>
    </source>
</evidence>
<evidence type="ECO:0000313" key="7">
    <source>
        <dbReference type="EMBL" id="KRL61623.1"/>
    </source>
</evidence>
<dbReference type="Gene3D" id="3.90.76.10">
    <property type="entry name" value="Dipeptide-binding Protein, Domain 1"/>
    <property type="match status" value="1"/>
</dbReference>
<dbReference type="STRING" id="1423747.FC69_GL000592"/>
<dbReference type="InterPro" id="IPR000914">
    <property type="entry name" value="SBP_5_dom"/>
</dbReference>
<keyword evidence="4" id="KW-0732">Signal</keyword>
<reference evidence="7 8" key="1">
    <citation type="journal article" date="2015" name="Genome Announc.">
        <title>Expanding the biotechnology potential of lactobacilli through comparative genomics of 213 strains and associated genera.</title>
        <authorList>
            <person name="Sun Z."/>
            <person name="Harris H.M."/>
            <person name="McCann A."/>
            <person name="Guo C."/>
            <person name="Argimon S."/>
            <person name="Zhang W."/>
            <person name="Yang X."/>
            <person name="Jeffery I.B."/>
            <person name="Cooney J.C."/>
            <person name="Kagawa T.F."/>
            <person name="Liu W."/>
            <person name="Song Y."/>
            <person name="Salvetti E."/>
            <person name="Wrobel A."/>
            <person name="Rasinkangas P."/>
            <person name="Parkhill J."/>
            <person name="Rea M.C."/>
            <person name="O'Sullivan O."/>
            <person name="Ritari J."/>
            <person name="Douillard F.P."/>
            <person name="Paul Ross R."/>
            <person name="Yang R."/>
            <person name="Briner A.E."/>
            <person name="Felis G.E."/>
            <person name="de Vos W.M."/>
            <person name="Barrangou R."/>
            <person name="Klaenhammer T.R."/>
            <person name="Caufield P.W."/>
            <person name="Cui Y."/>
            <person name="Zhang H."/>
            <person name="O'Toole P.W."/>
        </authorList>
    </citation>
    <scope>NUCLEOTIDE SEQUENCE [LARGE SCALE GENOMIC DNA]</scope>
    <source>
        <strain evidence="7 8">DSM 14340</strain>
    </source>
</reference>
<feature type="domain" description="Solute-binding protein family 5" evidence="6">
    <location>
        <begin position="72"/>
        <end position="462"/>
    </location>
</feature>
<dbReference type="Pfam" id="PF00496">
    <property type="entry name" value="SBP_bac_5"/>
    <property type="match status" value="1"/>
</dbReference>
<comment type="similarity">
    <text evidence="2">Belongs to the bacterial solute-binding protein 5 family.</text>
</comment>
<dbReference type="CDD" id="cd08504">
    <property type="entry name" value="PBP2_OppA"/>
    <property type="match status" value="1"/>
</dbReference>
<dbReference type="PANTHER" id="PTHR30290:SF10">
    <property type="entry name" value="PERIPLASMIC OLIGOPEPTIDE-BINDING PROTEIN-RELATED"/>
    <property type="match status" value="1"/>
</dbReference>
<evidence type="ECO:0000313" key="8">
    <source>
        <dbReference type="Proteomes" id="UP000051264"/>
    </source>
</evidence>
<dbReference type="OrthoDB" id="403896at2"/>
<evidence type="ECO:0000256" key="5">
    <source>
        <dbReference type="ARBA" id="ARBA00022856"/>
    </source>
</evidence>
<dbReference type="PANTHER" id="PTHR30290">
    <property type="entry name" value="PERIPLASMIC BINDING COMPONENT OF ABC TRANSPORTER"/>
    <property type="match status" value="1"/>
</dbReference>
<keyword evidence="5" id="KW-0653">Protein transport</keyword>
<evidence type="ECO:0000256" key="2">
    <source>
        <dbReference type="ARBA" id="ARBA00005695"/>
    </source>
</evidence>
<dbReference type="Gene3D" id="3.40.190.10">
    <property type="entry name" value="Periplasmic binding protein-like II"/>
    <property type="match status" value="1"/>
</dbReference>
<keyword evidence="3" id="KW-0813">Transport</keyword>
<proteinExistence type="inferred from homology"/>
<dbReference type="GO" id="GO:0042597">
    <property type="term" value="C:periplasmic space"/>
    <property type="evidence" value="ECO:0007669"/>
    <property type="project" value="UniProtKB-ARBA"/>
</dbReference>
<comment type="caution">
    <text evidence="7">The sequence shown here is derived from an EMBL/GenBank/DDBJ whole genome shotgun (WGS) entry which is preliminary data.</text>
</comment>
<sequence length="544" mass="60268">MIKHNARLKLGLSGLVILAAMVFLHISTVQAKQVLNLGATAPLDTIDISTSTGYGQTGNIYESLYRLGTNGKIEPGLAKSSQVSADGLTWTFKLRTAKFSNGDPIHAQDFVYSWQRTVTPATKSPYTNLFSSIVNAPAIADGKMAPTELGVKALDDQTLQVNLTTPVAYMKTLMAYPLFAPQDQKIVEKYGKKYATKAQYMVYSGPFKLVNWTGTNDKWQFKKNPEYWDHKKVKLQKINYTVLENTSTALYLYQEGKLDLTQLDNQQIDNYRDDAGFHRYPYALTNYLKYNFKSTDAKTKQILNNQDVRLAISLAINRKTLNNRLFGSKTNPITGFVPTGLANSPVKQVDFAKSQAVADTVDYEPKKATEYWQKALKTLNTDQVSLTLTLNSDDANGSYVGQYLKGQLEKALPGFKLTLKTVPSQVASSRDKKGDYDLLLAGWGADFKDPTSFLEVMLPGSASNTGGFENAEYSAAMAKAMTTDANNPSQRWSDLVTASQVLSKTQGITPLYQNDTAYLKKTNVKGIVHNTAGAQWSYKTAYIK</sequence>
<dbReference type="GO" id="GO:0015833">
    <property type="term" value="P:peptide transport"/>
    <property type="evidence" value="ECO:0007669"/>
    <property type="project" value="UniProtKB-KW"/>
</dbReference>
<dbReference type="Proteomes" id="UP000051264">
    <property type="component" value="Unassembled WGS sequence"/>
</dbReference>
<name>A0A0R1RX48_9LACO</name>
<evidence type="ECO:0000256" key="4">
    <source>
        <dbReference type="ARBA" id="ARBA00022729"/>
    </source>
</evidence>
<organism evidence="7 8">
    <name type="scientific">Latilactobacillus fuchuensis DSM 14340 = JCM 11249</name>
    <dbReference type="NCBI Taxonomy" id="1423747"/>
    <lineage>
        <taxon>Bacteria</taxon>
        <taxon>Bacillati</taxon>
        <taxon>Bacillota</taxon>
        <taxon>Bacilli</taxon>
        <taxon>Lactobacillales</taxon>
        <taxon>Lactobacillaceae</taxon>
        <taxon>Latilactobacillus</taxon>
    </lineage>
</organism>